<evidence type="ECO:0000256" key="2">
    <source>
        <dbReference type="ARBA" id="ARBA00022741"/>
    </source>
</evidence>
<accession>A0AAV0DV14</accession>
<dbReference type="GO" id="GO:0140662">
    <property type="term" value="F:ATP-dependent protein folding chaperone"/>
    <property type="evidence" value="ECO:0007669"/>
    <property type="project" value="InterPro"/>
</dbReference>
<dbReference type="Gene3D" id="2.60.34.10">
    <property type="entry name" value="Substrate Binding Domain Of DNAk, Chain A, domain 1"/>
    <property type="match status" value="1"/>
</dbReference>
<dbReference type="Gene3D" id="3.90.640.10">
    <property type="entry name" value="Actin, Chain A, domain 4"/>
    <property type="match status" value="1"/>
</dbReference>
<evidence type="ECO:0008006" key="7">
    <source>
        <dbReference type="Google" id="ProtNLM"/>
    </source>
</evidence>
<proteinExistence type="inferred from homology"/>
<dbReference type="EMBL" id="CAMAPF010000168">
    <property type="protein sequence ID" value="CAH9110288.1"/>
    <property type="molecule type" value="Genomic_DNA"/>
</dbReference>
<dbReference type="Proteomes" id="UP001152523">
    <property type="component" value="Unassembled WGS sequence"/>
</dbReference>
<dbReference type="NCBIfam" id="NF001413">
    <property type="entry name" value="PRK00290.1"/>
    <property type="match status" value="1"/>
</dbReference>
<dbReference type="PROSITE" id="PS00329">
    <property type="entry name" value="HSP70_2"/>
    <property type="match status" value="1"/>
</dbReference>
<protein>
    <recommendedName>
        <fullName evidence="7">Heat shock protein 70</fullName>
    </recommendedName>
</protein>
<dbReference type="FunFam" id="3.30.30.30:FF:000001">
    <property type="entry name" value="heat shock 70 kDa protein-like"/>
    <property type="match status" value="1"/>
</dbReference>
<dbReference type="FunFam" id="3.90.640.10:FF:000002">
    <property type="entry name" value="Heat shock 70 kDa"/>
    <property type="match status" value="1"/>
</dbReference>
<dbReference type="FunFam" id="3.30.420.40:FF:000026">
    <property type="entry name" value="Heat shock protein 70"/>
    <property type="match status" value="1"/>
</dbReference>
<name>A0AAV0DV14_9ASTE</name>
<dbReference type="InterPro" id="IPR013126">
    <property type="entry name" value="Hsp_70_fam"/>
</dbReference>
<dbReference type="SUPFAM" id="SSF53067">
    <property type="entry name" value="Actin-like ATPase domain"/>
    <property type="match status" value="2"/>
</dbReference>
<dbReference type="PRINTS" id="PR00301">
    <property type="entry name" value="HEATSHOCK70"/>
</dbReference>
<dbReference type="PROSITE" id="PS00297">
    <property type="entry name" value="HSP70_1"/>
    <property type="match status" value="1"/>
</dbReference>
<gene>
    <name evidence="5" type="ORF">CEPIT_LOCUS19084</name>
</gene>
<dbReference type="AlphaFoldDB" id="A0AAV0DV14"/>
<dbReference type="PROSITE" id="PS01036">
    <property type="entry name" value="HSP70_3"/>
    <property type="match status" value="1"/>
</dbReference>
<dbReference type="InterPro" id="IPR018181">
    <property type="entry name" value="Heat_shock_70_CS"/>
</dbReference>
<dbReference type="InterPro" id="IPR043129">
    <property type="entry name" value="ATPase_NBD"/>
</dbReference>
<keyword evidence="2 4" id="KW-0547">Nucleotide-binding</keyword>
<dbReference type="PANTHER" id="PTHR19375">
    <property type="entry name" value="HEAT SHOCK PROTEIN 70KDA"/>
    <property type="match status" value="1"/>
</dbReference>
<keyword evidence="3 4" id="KW-0067">ATP-binding</keyword>
<dbReference type="InterPro" id="IPR029047">
    <property type="entry name" value="HSP70_peptide-bd_sf"/>
</dbReference>
<comment type="caution">
    <text evidence="5">The sequence shown here is derived from an EMBL/GenBank/DDBJ whole genome shotgun (WGS) entry which is preliminary data.</text>
</comment>
<evidence type="ECO:0000256" key="1">
    <source>
        <dbReference type="ARBA" id="ARBA00007381"/>
    </source>
</evidence>
<reference evidence="5" key="1">
    <citation type="submission" date="2022-07" db="EMBL/GenBank/DDBJ databases">
        <authorList>
            <person name="Macas J."/>
            <person name="Novak P."/>
            <person name="Neumann P."/>
        </authorList>
    </citation>
    <scope>NUCLEOTIDE SEQUENCE</scope>
</reference>
<evidence type="ECO:0000313" key="6">
    <source>
        <dbReference type="Proteomes" id="UP001152523"/>
    </source>
</evidence>
<dbReference type="Gene3D" id="3.30.420.40">
    <property type="match status" value="2"/>
</dbReference>
<evidence type="ECO:0000313" key="5">
    <source>
        <dbReference type="EMBL" id="CAH9110288.1"/>
    </source>
</evidence>
<dbReference type="Pfam" id="PF00012">
    <property type="entry name" value="HSP70"/>
    <property type="match status" value="1"/>
</dbReference>
<dbReference type="Gene3D" id="3.30.30.30">
    <property type="match status" value="1"/>
</dbReference>
<keyword evidence="6" id="KW-1185">Reference proteome</keyword>
<evidence type="ECO:0000256" key="4">
    <source>
        <dbReference type="RuleBase" id="RU003322"/>
    </source>
</evidence>
<dbReference type="FunFam" id="2.60.34.10:FF:000012">
    <property type="entry name" value="Heat shock 70 kDa protein"/>
    <property type="match status" value="1"/>
</dbReference>
<sequence length="605" mass="66584">MEDGSYTSEEKATIISTGEGEEGPAIGIDLGTTYSCVGVWQPQHDRVEIITNDLGNRTTPSWVAFTETERLIGEAAQNQAAKNPSNTIFDVKRLIGRKFGDEIVQSDMKHWPFKVIAGPDNDCGEKPIIAVTHKGEEKQFAAEEISSMILYKMKSIAEAYLGKQVKKAVITVPAYFNDSQRQSTKDAGVIAGLEVLRIINEPTAAAIAYGLDKKGETGIGDSGLKNILVFDLGGGTFDVSIVAIENDVFEVKAVNGNTHLGGGDFNNRMVSHFVAEFNKKHKKDVSEDPRALGRLRAACERAKRVLSTTTETSIDIECLCEGIDFSSNITRARLENMNLDLFEDCLDPVEKCLKDAKMEKSDIHDVVLVGGSTRIPKVQELLQGLFQRKQLCKSINPDEAVAYGAAFHSAALTGACYGVHKDVVLVDVTPLSLGISLHGGKMSVVVPRNTTIPTKIRVKDYYHTAIDYQTSCRFRVFEGEMPLAEQNNFLGKFWLHDIPSAPRGDVKFDVDFDIDANGILTVSAELVGSNNRDQITIIDHTGKLSKEEIDRMVKEAEEYKAQEEVSKKASKAKNTLENYIHHARGILRVCGKKVGVKDRNIYGHN</sequence>
<organism evidence="5 6">
    <name type="scientific">Cuscuta epithymum</name>
    <dbReference type="NCBI Taxonomy" id="186058"/>
    <lineage>
        <taxon>Eukaryota</taxon>
        <taxon>Viridiplantae</taxon>
        <taxon>Streptophyta</taxon>
        <taxon>Embryophyta</taxon>
        <taxon>Tracheophyta</taxon>
        <taxon>Spermatophyta</taxon>
        <taxon>Magnoliopsida</taxon>
        <taxon>eudicotyledons</taxon>
        <taxon>Gunneridae</taxon>
        <taxon>Pentapetalae</taxon>
        <taxon>asterids</taxon>
        <taxon>lamiids</taxon>
        <taxon>Solanales</taxon>
        <taxon>Convolvulaceae</taxon>
        <taxon>Cuscuteae</taxon>
        <taxon>Cuscuta</taxon>
        <taxon>Cuscuta subgen. Cuscuta</taxon>
    </lineage>
</organism>
<dbReference type="SUPFAM" id="SSF100920">
    <property type="entry name" value="Heat shock protein 70kD (HSP70), peptide-binding domain"/>
    <property type="match status" value="1"/>
</dbReference>
<dbReference type="GO" id="GO:0005524">
    <property type="term" value="F:ATP binding"/>
    <property type="evidence" value="ECO:0007669"/>
    <property type="project" value="UniProtKB-KW"/>
</dbReference>
<evidence type="ECO:0000256" key="3">
    <source>
        <dbReference type="ARBA" id="ARBA00022840"/>
    </source>
</evidence>
<comment type="similarity">
    <text evidence="1 4">Belongs to the heat shock protein 70 family.</text>
</comment>